<accession>A0ABM8GW22</accession>
<organism evidence="2 3">
    <name type="scientific">Frondihabitans sucicola</name>
    <dbReference type="NCBI Taxonomy" id="1268041"/>
    <lineage>
        <taxon>Bacteria</taxon>
        <taxon>Bacillati</taxon>
        <taxon>Actinomycetota</taxon>
        <taxon>Actinomycetes</taxon>
        <taxon>Micrococcales</taxon>
        <taxon>Microbacteriaceae</taxon>
        <taxon>Frondihabitans</taxon>
    </lineage>
</organism>
<sequence>MTTDAQWGAPRQGPRRRFGRAGRPLTPGEERAIVTARGKARQEQVELDLAAARADSEAHERWMAGKVVPAYITAALDMASLYGPEVDEACGVEEPAVDEWEEGVRYPTWDQLRALATLTDTTPTFFVRPLPRVTNEPSTLDFHLSLREKRATRSKPTVLGFTDAALVAVLGCVPGELGRH</sequence>
<feature type="region of interest" description="Disordered" evidence="1">
    <location>
        <begin position="1"/>
        <end position="25"/>
    </location>
</feature>
<reference evidence="3" key="1">
    <citation type="journal article" date="2019" name="Int. J. Syst. Evol. Microbiol.">
        <title>The Global Catalogue of Microorganisms (GCM) 10K type strain sequencing project: providing services to taxonomists for standard genome sequencing and annotation.</title>
        <authorList>
            <consortium name="The Broad Institute Genomics Platform"/>
            <consortium name="The Broad Institute Genome Sequencing Center for Infectious Disease"/>
            <person name="Wu L."/>
            <person name="Ma J."/>
        </authorList>
    </citation>
    <scope>NUCLEOTIDE SEQUENCE [LARGE SCALE GENOMIC DNA]</scope>
    <source>
        <strain evidence="3">NBRC 108728</strain>
    </source>
</reference>
<name>A0ABM8GW22_9MICO</name>
<protein>
    <recommendedName>
        <fullName evidence="4">XRE family transcriptional regulator</fullName>
    </recommendedName>
</protein>
<keyword evidence="3" id="KW-1185">Reference proteome</keyword>
<evidence type="ECO:0000313" key="2">
    <source>
        <dbReference type="EMBL" id="BDZ52679.1"/>
    </source>
</evidence>
<keyword evidence="2" id="KW-0614">Plasmid</keyword>
<proteinExistence type="predicted"/>
<gene>
    <name evidence="2" type="ORF">GCM10025867_49200</name>
</gene>
<geneLocation type="plasmid" evidence="2 3">
    <name>pNBRC108728a</name>
</geneLocation>
<evidence type="ECO:0000256" key="1">
    <source>
        <dbReference type="SAM" id="MobiDB-lite"/>
    </source>
</evidence>
<evidence type="ECO:0008006" key="4">
    <source>
        <dbReference type="Google" id="ProtNLM"/>
    </source>
</evidence>
<dbReference type="Proteomes" id="UP001321486">
    <property type="component" value="Plasmid pNBRC108728a"/>
</dbReference>
<evidence type="ECO:0000313" key="3">
    <source>
        <dbReference type="Proteomes" id="UP001321486"/>
    </source>
</evidence>
<dbReference type="EMBL" id="AP027733">
    <property type="protein sequence ID" value="BDZ52679.1"/>
    <property type="molecule type" value="Genomic_DNA"/>
</dbReference>